<dbReference type="RefSeq" id="WP_007570702.1">
    <property type="nucleotide sequence ID" value="NZ_AGUD01000020.1"/>
</dbReference>
<feature type="site" description="Transition state stabilizer" evidence="8">
    <location>
        <position position="45"/>
    </location>
</feature>
<protein>
    <recommendedName>
        <fullName evidence="4 8">2-C-methyl-D-erythritol 2,4-cyclodiphosphate synthase</fullName>
        <shortName evidence="8">MECDP-synthase</shortName>
        <shortName evidence="8">MECPP-synthase</shortName>
        <shortName evidence="8">MECPS</shortName>
        <ecNumber evidence="4 8">4.6.1.12</ecNumber>
    </recommendedName>
</protein>
<feature type="binding site" evidence="8">
    <location>
        <position position="19"/>
    </location>
    <ligand>
        <name>a divalent metal cation</name>
        <dbReference type="ChEBI" id="CHEBI:60240"/>
    </ligand>
</feature>
<dbReference type="GO" id="GO:0016114">
    <property type="term" value="P:terpenoid biosynthetic process"/>
    <property type="evidence" value="ECO:0007669"/>
    <property type="project" value="InterPro"/>
</dbReference>
<evidence type="ECO:0000256" key="3">
    <source>
        <dbReference type="ARBA" id="ARBA00008480"/>
    </source>
</evidence>
<evidence type="ECO:0000256" key="2">
    <source>
        <dbReference type="ARBA" id="ARBA00004709"/>
    </source>
</evidence>
<accession>H0E1D7</accession>
<comment type="function">
    <text evidence="8">Involved in the biosynthesis of isopentenyl diphosphate (IPP) and dimethylallyl diphosphate (DMAPP), two major building blocks of isoprenoid compounds. Catalyzes the conversion of 4-diphosphocytidyl-2-C-methyl-D-erythritol 2-phosphate (CDP-ME2P) to 2-C-methyl-D-erythritol 2,4-cyclodiphosphate (ME-CPP) with a corresponding release of cytidine 5-monophosphate (CMP).</text>
</comment>
<feature type="binding site" evidence="8">
    <location>
        <begin position="143"/>
        <end position="146"/>
    </location>
    <ligand>
        <name>4-CDP-2-C-methyl-D-erythritol 2-phosphate</name>
        <dbReference type="ChEBI" id="CHEBI:57919"/>
    </ligand>
</feature>
<dbReference type="InterPro" id="IPR020555">
    <property type="entry name" value="MECDP_synthase_CS"/>
</dbReference>
<evidence type="ECO:0000256" key="7">
    <source>
        <dbReference type="ARBA" id="ARBA00023239"/>
    </source>
</evidence>
<gene>
    <name evidence="8" type="primary">ispF</name>
    <name evidence="11" type="ORF">PAI11_05990</name>
</gene>
<dbReference type="Proteomes" id="UP000005143">
    <property type="component" value="Unassembled WGS sequence"/>
</dbReference>
<feature type="site" description="Transition state stabilizer" evidence="8">
    <location>
        <position position="144"/>
    </location>
</feature>
<comment type="subunit">
    <text evidence="8">Homotrimer.</text>
</comment>
<evidence type="ECO:0000256" key="1">
    <source>
        <dbReference type="ARBA" id="ARBA00000200"/>
    </source>
</evidence>
<dbReference type="NCBIfam" id="TIGR00151">
    <property type="entry name" value="ispF"/>
    <property type="match status" value="1"/>
</dbReference>
<dbReference type="UniPathway" id="UPA00056">
    <property type="reaction ID" value="UER00095"/>
</dbReference>
<comment type="similarity">
    <text evidence="3 8 9">Belongs to the IspF family.</text>
</comment>
<comment type="catalytic activity">
    <reaction evidence="1 8 9">
        <text>4-CDP-2-C-methyl-D-erythritol 2-phosphate = 2-C-methyl-D-erythritol 2,4-cyclic diphosphate + CMP</text>
        <dbReference type="Rhea" id="RHEA:23864"/>
        <dbReference type="ChEBI" id="CHEBI:57919"/>
        <dbReference type="ChEBI" id="CHEBI:58483"/>
        <dbReference type="ChEBI" id="CHEBI:60377"/>
        <dbReference type="EC" id="4.6.1.12"/>
    </reaction>
</comment>
<evidence type="ECO:0000256" key="9">
    <source>
        <dbReference type="RuleBase" id="RU004395"/>
    </source>
</evidence>
<dbReference type="Gene3D" id="3.30.1330.50">
    <property type="entry name" value="2-C-methyl-D-erythritol 2,4-cyclodiphosphate synthase"/>
    <property type="match status" value="1"/>
</dbReference>
<evidence type="ECO:0000259" key="10">
    <source>
        <dbReference type="Pfam" id="PF02542"/>
    </source>
</evidence>
<keyword evidence="5 8" id="KW-0479">Metal-binding</keyword>
<feature type="binding site" evidence="8">
    <location>
        <position position="21"/>
    </location>
    <ligand>
        <name>a divalent metal cation</name>
        <dbReference type="ChEBI" id="CHEBI:60240"/>
    </ligand>
</feature>
<dbReference type="PROSITE" id="PS01350">
    <property type="entry name" value="ISPF"/>
    <property type="match status" value="1"/>
</dbReference>
<feature type="binding site" evidence="8">
    <location>
        <begin position="19"/>
        <end position="21"/>
    </location>
    <ligand>
        <name>4-CDP-2-C-methyl-D-erythritol 2-phosphate</name>
        <dbReference type="ChEBI" id="CHEBI:57919"/>
    </ligand>
</feature>
<feature type="binding site" evidence="8">
    <location>
        <begin position="72"/>
        <end position="76"/>
    </location>
    <ligand>
        <name>4-CDP-2-C-methyl-D-erythritol 2-phosphate</name>
        <dbReference type="ChEBI" id="CHEBI:57919"/>
    </ligand>
</feature>
<dbReference type="InterPro" id="IPR003526">
    <property type="entry name" value="MECDP_synthase"/>
</dbReference>
<dbReference type="OrthoDB" id="9804336at2"/>
<dbReference type="GO" id="GO:0019288">
    <property type="term" value="P:isopentenyl diphosphate biosynthetic process, methylerythritol 4-phosphate pathway"/>
    <property type="evidence" value="ECO:0007669"/>
    <property type="project" value="UniProtKB-UniRule"/>
</dbReference>
<dbReference type="PANTHER" id="PTHR43181">
    <property type="entry name" value="2-C-METHYL-D-ERYTHRITOL 2,4-CYCLODIPHOSPHATE SYNTHASE, CHLOROPLASTIC"/>
    <property type="match status" value="1"/>
</dbReference>
<name>H0E1D7_9ACTN</name>
<dbReference type="InterPro" id="IPR036571">
    <property type="entry name" value="MECDP_synthase_sf"/>
</dbReference>
<dbReference type="GO" id="GO:0008685">
    <property type="term" value="F:2-C-methyl-D-erythritol 2,4-cyclodiphosphate synthase activity"/>
    <property type="evidence" value="ECO:0007669"/>
    <property type="project" value="UniProtKB-UniRule"/>
</dbReference>
<dbReference type="SUPFAM" id="SSF69765">
    <property type="entry name" value="IpsF-like"/>
    <property type="match status" value="1"/>
</dbReference>
<proteinExistence type="inferred from homology"/>
<feature type="binding site" evidence="8">
    <location>
        <position position="153"/>
    </location>
    <ligand>
        <name>4-CDP-2-C-methyl-D-erythritol 2-phosphate</name>
        <dbReference type="ChEBI" id="CHEBI:57919"/>
    </ligand>
</feature>
<comment type="caution">
    <text evidence="8">Lacks conserved residue(s) required for the propagation of feature annotation.</text>
</comment>
<evidence type="ECO:0000256" key="5">
    <source>
        <dbReference type="ARBA" id="ARBA00022723"/>
    </source>
</evidence>
<dbReference type="CDD" id="cd00554">
    <property type="entry name" value="MECDP_synthase"/>
    <property type="match status" value="1"/>
</dbReference>
<keyword evidence="12" id="KW-1185">Reference proteome</keyword>
<comment type="caution">
    <text evidence="11">The sequence shown here is derived from an EMBL/GenBank/DDBJ whole genome shotgun (WGS) entry which is preliminary data.</text>
</comment>
<feature type="binding site" evidence="8">
    <location>
        <position position="53"/>
    </location>
    <ligand>
        <name>a divalent metal cation</name>
        <dbReference type="ChEBI" id="CHEBI:60240"/>
    </ligand>
</feature>
<sequence length="169" mass="17667">MAADGSPPVPDVRSGIGWDSHRLVAGRRLILGGIAIESDLGLEGHSDADVLTHAVIDALLGAIGRGDIGEHFPDTDERWRGADSIALLRHVVGLVAEDGFTVTAVDATVILERPKLAPHKRAMAERLAETLAIAPERVNVKATTAERLDAVGRGEGAVAQAIATVVRPA</sequence>
<keyword evidence="6 8" id="KW-0414">Isoprene biosynthesis</keyword>
<dbReference type="EC" id="4.6.1.12" evidence="4 8"/>
<dbReference type="AlphaFoldDB" id="H0E1D7"/>
<keyword evidence="7 8" id="KW-0456">Lyase</keyword>
<evidence type="ECO:0000256" key="8">
    <source>
        <dbReference type="HAMAP-Rule" id="MF_00107"/>
    </source>
</evidence>
<evidence type="ECO:0000313" key="12">
    <source>
        <dbReference type="Proteomes" id="UP000005143"/>
    </source>
</evidence>
<dbReference type="EMBL" id="AGUD01000020">
    <property type="protein sequence ID" value="EHN12491.1"/>
    <property type="molecule type" value="Genomic_DNA"/>
</dbReference>
<feature type="domain" description="2-C-methyl-D-erythritol 2,4-cyclodiphosphate synthase" evidence="10">
    <location>
        <begin position="13"/>
        <end position="165"/>
    </location>
</feature>
<evidence type="ECO:0000256" key="4">
    <source>
        <dbReference type="ARBA" id="ARBA00012579"/>
    </source>
</evidence>
<feature type="binding site" evidence="8">
    <location>
        <begin position="45"/>
        <end position="46"/>
    </location>
    <ligand>
        <name>4-CDP-2-C-methyl-D-erythritol 2-phosphate</name>
        <dbReference type="ChEBI" id="CHEBI:57919"/>
    </ligand>
</feature>
<dbReference type="Pfam" id="PF02542">
    <property type="entry name" value="YgbB"/>
    <property type="match status" value="1"/>
</dbReference>
<dbReference type="FunFam" id="3.30.1330.50:FF:000003">
    <property type="entry name" value="2-C-methyl-D-erythritol 2,4-cyclodiphosphate synthase"/>
    <property type="match status" value="1"/>
</dbReference>
<comment type="pathway">
    <text evidence="2 8">Isoprenoid biosynthesis; isopentenyl diphosphate biosynthesis via DXP pathway; isopentenyl diphosphate from 1-deoxy-D-xylulose 5-phosphate: step 4/6.</text>
</comment>
<evidence type="ECO:0000313" key="11">
    <source>
        <dbReference type="EMBL" id="EHN12491.1"/>
    </source>
</evidence>
<dbReference type="PATRIC" id="fig|1097667.3.peg.596"/>
<dbReference type="HAMAP" id="MF_00107">
    <property type="entry name" value="IspF"/>
    <property type="match status" value="1"/>
</dbReference>
<reference evidence="11 12" key="1">
    <citation type="journal article" date="2013" name="Biodegradation">
        <title>Quantitative proteomic analysis of ibuprofen-degrading Patulibacter sp. strain I11.</title>
        <authorList>
            <person name="Almeida B."/>
            <person name="Kjeldal H."/>
            <person name="Lolas I."/>
            <person name="Knudsen A.D."/>
            <person name="Carvalho G."/>
            <person name="Nielsen K.L."/>
            <person name="Barreto Crespo M.T."/>
            <person name="Stensballe A."/>
            <person name="Nielsen J.L."/>
        </authorList>
    </citation>
    <scope>NUCLEOTIDE SEQUENCE [LARGE SCALE GENOMIC DNA]</scope>
    <source>
        <strain evidence="11 12">I11</strain>
    </source>
</reference>
<dbReference type="GO" id="GO:0046872">
    <property type="term" value="F:metal ion binding"/>
    <property type="evidence" value="ECO:0007669"/>
    <property type="project" value="UniProtKB-KW"/>
</dbReference>
<dbReference type="PANTHER" id="PTHR43181:SF1">
    <property type="entry name" value="2-C-METHYL-D-ERYTHRITOL 2,4-CYCLODIPHOSPHATE SYNTHASE, CHLOROPLASTIC"/>
    <property type="match status" value="1"/>
</dbReference>
<evidence type="ECO:0000256" key="6">
    <source>
        <dbReference type="ARBA" id="ARBA00023229"/>
    </source>
</evidence>
<comment type="cofactor">
    <cofactor evidence="8">
        <name>a divalent metal cation</name>
        <dbReference type="ChEBI" id="CHEBI:60240"/>
    </cofactor>
    <text evidence="8">Binds 1 divalent metal cation per subunit.</text>
</comment>
<feature type="binding site" evidence="8">
    <location>
        <begin position="67"/>
        <end position="69"/>
    </location>
    <ligand>
        <name>4-CDP-2-C-methyl-D-erythritol 2-phosphate</name>
        <dbReference type="ChEBI" id="CHEBI:57919"/>
    </ligand>
</feature>
<organism evidence="11 12">
    <name type="scientific">Patulibacter medicamentivorans</name>
    <dbReference type="NCBI Taxonomy" id="1097667"/>
    <lineage>
        <taxon>Bacteria</taxon>
        <taxon>Bacillati</taxon>
        <taxon>Actinomycetota</taxon>
        <taxon>Thermoleophilia</taxon>
        <taxon>Solirubrobacterales</taxon>
        <taxon>Patulibacteraceae</taxon>
        <taxon>Patulibacter</taxon>
    </lineage>
</organism>